<gene>
    <name evidence="3" type="ORF">CXZ10_15250</name>
</gene>
<feature type="signal peptide" evidence="2">
    <location>
        <begin position="1"/>
        <end position="25"/>
    </location>
</feature>
<dbReference type="Gene3D" id="2.40.10.10">
    <property type="entry name" value="Trypsin-like serine proteases"/>
    <property type="match status" value="2"/>
</dbReference>
<reference evidence="3 4" key="1">
    <citation type="submission" date="2017-12" db="EMBL/GenBank/DDBJ databases">
        <title>Anaerobic carbon monoxide metabolism by Pleomorphomonas carboxyditropha sp. nov., a new mesophilic hydrogenogenic carboxidotroph.</title>
        <authorList>
            <person name="Esquivel-Elizondo S."/>
            <person name="Krajmalnik-Brown R."/>
        </authorList>
    </citation>
    <scope>NUCLEOTIDE SEQUENCE [LARGE SCALE GENOMIC DNA]</scope>
    <source>
        <strain evidence="3 4">R5-392</strain>
    </source>
</reference>
<dbReference type="PANTHER" id="PTHR43019:SF23">
    <property type="entry name" value="PROTEASE DO-LIKE 5, CHLOROPLASTIC"/>
    <property type="match status" value="1"/>
</dbReference>
<evidence type="ECO:0008006" key="5">
    <source>
        <dbReference type="Google" id="ProtNLM"/>
    </source>
</evidence>
<dbReference type="InterPro" id="IPR009003">
    <property type="entry name" value="Peptidase_S1_PA"/>
</dbReference>
<accession>A0A1I4ULK8</accession>
<feature type="chain" id="PRO_5015065781" description="Serine protease" evidence="2">
    <location>
        <begin position="26"/>
        <end position="431"/>
    </location>
</feature>
<proteinExistence type="predicted"/>
<dbReference type="Proteomes" id="UP000233491">
    <property type="component" value="Unassembled WGS sequence"/>
</dbReference>
<dbReference type="Pfam" id="PF13365">
    <property type="entry name" value="Trypsin_2"/>
    <property type="match status" value="1"/>
</dbReference>
<comment type="caution">
    <text evidence="3">The sequence shown here is derived from an EMBL/GenBank/DDBJ whole genome shotgun (WGS) entry which is preliminary data.</text>
</comment>
<dbReference type="InterPro" id="IPR043504">
    <property type="entry name" value="Peptidase_S1_PA_chymotrypsin"/>
</dbReference>
<keyword evidence="4" id="KW-1185">Reference proteome</keyword>
<evidence type="ECO:0000313" key="4">
    <source>
        <dbReference type="Proteomes" id="UP000233491"/>
    </source>
</evidence>
<evidence type="ECO:0000256" key="1">
    <source>
        <dbReference type="SAM" id="MobiDB-lite"/>
    </source>
</evidence>
<dbReference type="SUPFAM" id="SSF50494">
    <property type="entry name" value="Trypsin-like serine proteases"/>
    <property type="match status" value="1"/>
</dbReference>
<feature type="compositionally biased region" description="Basic and acidic residues" evidence="1">
    <location>
        <begin position="189"/>
        <end position="204"/>
    </location>
</feature>
<dbReference type="InterPro" id="IPR001940">
    <property type="entry name" value="Peptidase_S1C"/>
</dbReference>
<dbReference type="RefSeq" id="WP_101290215.1">
    <property type="nucleotide sequence ID" value="NZ_FOUQ01000008.1"/>
</dbReference>
<dbReference type="GO" id="GO:0006508">
    <property type="term" value="P:proteolysis"/>
    <property type="evidence" value="ECO:0007669"/>
    <property type="project" value="InterPro"/>
</dbReference>
<evidence type="ECO:0000256" key="2">
    <source>
        <dbReference type="SAM" id="SignalP"/>
    </source>
</evidence>
<dbReference type="OrthoDB" id="1522627at2"/>
<dbReference type="AlphaFoldDB" id="A0A1I4ULK8"/>
<sequence length="431" mass="46333">MAVCSLPVFCRSACLLVLLTGPASAFGEDYYTSDKVYDDGGKWTVSVNTTRKSCLMHMVYEDDTVIEVGGDHSDGAFTHFFMFGNTSWTYRSGRDYDVVTEYDGKNTWTGDGVGVKVNDYKGVAIEGVKAEAVEEFAGGSTLNLTIGDHDYGKYNLAGTRRGLAKMRECIKAVEDGSISLEEIDRQYQADAGPEPKDDETKPDARPGGGENSEDTDPTYSSGTAFFVNDDGYLLTNAHVVEGCGDAEVRRDGGMLEPATIVARDETGDLALLKIAKDNPAFGRFRGTPPIRLGDTVVVFGYPLTDYLSKTGNLATGLVASLAGAGDDETQMQISAPVQSGNSGGAVVDQSGRVVGVVVAKSNIQSYESGDEDDIEVIQNVNFAIKAGVARDFLDEHKVRYEVEPPGEEMKTPDVAEIARKFSAQVICEVKE</sequence>
<dbReference type="PRINTS" id="PR00834">
    <property type="entry name" value="PROTEASES2C"/>
</dbReference>
<feature type="region of interest" description="Disordered" evidence="1">
    <location>
        <begin position="189"/>
        <end position="221"/>
    </location>
</feature>
<protein>
    <recommendedName>
        <fullName evidence="5">Serine protease</fullName>
    </recommendedName>
</protein>
<organism evidence="3 4">
    <name type="scientific">Pleomorphomonas diazotrophica</name>
    <dbReference type="NCBI Taxonomy" id="1166257"/>
    <lineage>
        <taxon>Bacteria</taxon>
        <taxon>Pseudomonadati</taxon>
        <taxon>Pseudomonadota</taxon>
        <taxon>Alphaproteobacteria</taxon>
        <taxon>Hyphomicrobiales</taxon>
        <taxon>Pleomorphomonadaceae</taxon>
        <taxon>Pleomorphomonas</taxon>
    </lineage>
</organism>
<dbReference type="PANTHER" id="PTHR43019">
    <property type="entry name" value="SERINE ENDOPROTEASE DEGS"/>
    <property type="match status" value="1"/>
</dbReference>
<name>A0A1I4ULK8_9HYPH</name>
<dbReference type="EMBL" id="PJNW01000012">
    <property type="protein sequence ID" value="PKR88372.1"/>
    <property type="molecule type" value="Genomic_DNA"/>
</dbReference>
<dbReference type="GO" id="GO:0004252">
    <property type="term" value="F:serine-type endopeptidase activity"/>
    <property type="evidence" value="ECO:0007669"/>
    <property type="project" value="InterPro"/>
</dbReference>
<keyword evidence="2" id="KW-0732">Signal</keyword>
<evidence type="ECO:0000313" key="3">
    <source>
        <dbReference type="EMBL" id="PKR88372.1"/>
    </source>
</evidence>